<dbReference type="PRINTS" id="PR01545">
    <property type="entry name" value="THEMAYE10DUF"/>
</dbReference>
<evidence type="ECO:0000259" key="1">
    <source>
        <dbReference type="Pfam" id="PF03537"/>
    </source>
</evidence>
<name>A0A644XJC3_9ZZZZ</name>
<reference evidence="2" key="1">
    <citation type="submission" date="2019-08" db="EMBL/GenBank/DDBJ databases">
        <authorList>
            <person name="Kucharzyk K."/>
            <person name="Murdoch R.W."/>
            <person name="Higgins S."/>
            <person name="Loffler F."/>
        </authorList>
    </citation>
    <scope>NUCLEOTIDE SEQUENCE</scope>
</reference>
<organism evidence="2">
    <name type="scientific">bioreactor metagenome</name>
    <dbReference type="NCBI Taxonomy" id="1076179"/>
    <lineage>
        <taxon>unclassified sequences</taxon>
        <taxon>metagenomes</taxon>
        <taxon>ecological metagenomes</taxon>
    </lineage>
</organism>
<sequence length="313" mass="36592">MNKAFLLLCGLVVFSSCAKEKKSREAGLKMQDFVINISSYARSIDPDFIIVPQNGTELAFTEVDAENSLNQEYLSAIDGLGVEELFYNGSYSLDQYRLDMLRQIVATKKILVSEYVDYSSYVAHAFEYNYDEGFICFARTYYNYNYTLIPDTIPFENADNITSLSQAKNYLYIINANEYSTKQSFIDAIDATNYDVIIMDLFYNDTPYSISEINQLKTKANGAQRLVIAYMNIGSAENFRYYWQDGWKLHNPDWIKKKYVGYDDEFWVEYWNQDWQDIIFGNENSYTKRIINAGFDGAYLDNVEAYYFLYYRN</sequence>
<dbReference type="PANTHER" id="PTHR35882">
    <property type="entry name" value="PELA"/>
    <property type="match status" value="1"/>
</dbReference>
<dbReference type="EMBL" id="VSSQ01002587">
    <property type="protein sequence ID" value="MPM16302.1"/>
    <property type="molecule type" value="Genomic_DNA"/>
</dbReference>
<dbReference type="Gene3D" id="3.20.20.70">
    <property type="entry name" value="Aldolase class I"/>
    <property type="match status" value="2"/>
</dbReference>
<gene>
    <name evidence="2" type="ORF">SDC9_62680</name>
</gene>
<accession>A0A644XJC3</accession>
<dbReference type="AlphaFoldDB" id="A0A644XJC3"/>
<dbReference type="InterPro" id="IPR017853">
    <property type="entry name" value="GH"/>
</dbReference>
<protein>
    <recommendedName>
        <fullName evidence="1">Glycoside-hydrolase family GH114 TIM-barrel domain-containing protein</fullName>
    </recommendedName>
</protein>
<feature type="domain" description="Glycoside-hydrolase family GH114 TIM-barrel" evidence="1">
    <location>
        <begin position="191"/>
        <end position="306"/>
    </location>
</feature>
<dbReference type="Pfam" id="PF03537">
    <property type="entry name" value="Glyco_hydro_114"/>
    <property type="match status" value="1"/>
</dbReference>
<comment type="caution">
    <text evidence="2">The sequence shown here is derived from an EMBL/GenBank/DDBJ whole genome shotgun (WGS) entry which is preliminary data.</text>
</comment>
<proteinExistence type="predicted"/>
<evidence type="ECO:0000313" key="2">
    <source>
        <dbReference type="EMBL" id="MPM16302.1"/>
    </source>
</evidence>
<dbReference type="InterPro" id="IPR004352">
    <property type="entry name" value="GH114_TIM-barrel"/>
</dbReference>
<dbReference type="PANTHER" id="PTHR35882:SF3">
    <property type="entry name" value="GLYCOSIDE-HYDROLASE FAMILY GH114 TIM-BARREL DOMAIN-CONTAINING PROTEIN"/>
    <property type="match status" value="1"/>
</dbReference>
<dbReference type="InterPro" id="IPR016062">
    <property type="entry name" value="TM1410-rel"/>
</dbReference>
<dbReference type="InterPro" id="IPR013785">
    <property type="entry name" value="Aldolase_TIM"/>
</dbReference>
<dbReference type="SUPFAM" id="SSF51445">
    <property type="entry name" value="(Trans)glycosidases"/>
    <property type="match status" value="1"/>
</dbReference>
<dbReference type="PROSITE" id="PS51257">
    <property type="entry name" value="PROKAR_LIPOPROTEIN"/>
    <property type="match status" value="1"/>
</dbReference>